<evidence type="ECO:0008006" key="5">
    <source>
        <dbReference type="Google" id="ProtNLM"/>
    </source>
</evidence>
<accession>A0A412WHS4</accession>
<gene>
    <name evidence="3" type="ORF">DWW24_08490</name>
    <name evidence="2" type="ORF">L0P03_21005</name>
</gene>
<proteinExistence type="predicted"/>
<organism evidence="3 4">
    <name type="scientific">Odoribacter splanchnicus</name>
    <dbReference type="NCBI Taxonomy" id="28118"/>
    <lineage>
        <taxon>Bacteria</taxon>
        <taxon>Pseudomonadati</taxon>
        <taxon>Bacteroidota</taxon>
        <taxon>Bacteroidia</taxon>
        <taxon>Bacteroidales</taxon>
        <taxon>Odoribacteraceae</taxon>
        <taxon>Odoribacter</taxon>
    </lineage>
</organism>
<dbReference type="EMBL" id="JAKNDN010000072">
    <property type="protein sequence ID" value="MCG4962298.1"/>
    <property type="molecule type" value="Genomic_DNA"/>
</dbReference>
<evidence type="ECO:0000313" key="2">
    <source>
        <dbReference type="EMBL" id="MCG4962298.1"/>
    </source>
</evidence>
<feature type="signal peptide" evidence="1">
    <location>
        <begin position="1"/>
        <end position="20"/>
    </location>
</feature>
<dbReference type="AlphaFoldDB" id="A0A412WHS4"/>
<feature type="chain" id="PRO_5042713583" description="Lipoprotein" evidence="1">
    <location>
        <begin position="21"/>
        <end position="150"/>
    </location>
</feature>
<comment type="caution">
    <text evidence="3">The sequence shown here is derived from an EMBL/GenBank/DDBJ whole genome shotgun (WGS) entry which is preliminary data.</text>
</comment>
<dbReference type="Proteomes" id="UP000283426">
    <property type="component" value="Unassembled WGS sequence"/>
</dbReference>
<dbReference type="Proteomes" id="UP001199750">
    <property type="component" value="Unassembled WGS sequence"/>
</dbReference>
<evidence type="ECO:0000313" key="3">
    <source>
        <dbReference type="EMBL" id="RGV26761.1"/>
    </source>
</evidence>
<evidence type="ECO:0000256" key="1">
    <source>
        <dbReference type="SAM" id="SignalP"/>
    </source>
</evidence>
<protein>
    <recommendedName>
        <fullName evidence="5">Lipoprotein</fullName>
    </recommendedName>
</protein>
<evidence type="ECO:0000313" key="4">
    <source>
        <dbReference type="Proteomes" id="UP000283426"/>
    </source>
</evidence>
<name>A0A412WHS4_9BACT</name>
<dbReference type="GeneID" id="61273590"/>
<reference evidence="3 4" key="1">
    <citation type="submission" date="2018-08" db="EMBL/GenBank/DDBJ databases">
        <title>A genome reference for cultivated species of the human gut microbiota.</title>
        <authorList>
            <person name="Zou Y."/>
            <person name="Xue W."/>
            <person name="Luo G."/>
        </authorList>
    </citation>
    <scope>NUCLEOTIDE SEQUENCE [LARGE SCALE GENOMIC DNA]</scope>
    <source>
        <strain evidence="3 4">AF14-6AC</strain>
    </source>
</reference>
<sequence length="150" mass="16723">MKTKPLFISTILMGLLAVLCGCGTEGKGAYVHLTTVLIKNNSMYDIEIVVEKPSTVLMTGTFTVKNGTTFKIEKASEGGYYVPNPLEAQIKFDDGTAITHREMDGDAYHNFCSHIAFEKNASGKRSVEYTFEFTDEDYEYAKKHADKTKI</sequence>
<keyword evidence="1" id="KW-0732">Signal</keyword>
<reference evidence="2" key="2">
    <citation type="submission" date="2022-01" db="EMBL/GenBank/DDBJ databases">
        <title>Collection of gut derived symbiotic bacterial strains cultured from healthy donors.</title>
        <authorList>
            <person name="Lin H."/>
            <person name="Kohout C."/>
            <person name="Waligurski E."/>
            <person name="Pamer E.G."/>
        </authorList>
    </citation>
    <scope>NUCLEOTIDE SEQUENCE</scope>
    <source>
        <strain evidence="2">DFI.1.149</strain>
    </source>
</reference>
<dbReference type="EMBL" id="QRYW01000016">
    <property type="protein sequence ID" value="RGV26761.1"/>
    <property type="molecule type" value="Genomic_DNA"/>
</dbReference>
<dbReference type="PROSITE" id="PS51257">
    <property type="entry name" value="PROKAR_LIPOPROTEIN"/>
    <property type="match status" value="1"/>
</dbReference>
<dbReference type="RefSeq" id="WP_041556260.1">
    <property type="nucleotide sequence ID" value="NZ_JABWDG010000021.1"/>
</dbReference>